<comment type="caution">
    <text evidence="1">The sequence shown here is derived from an EMBL/GenBank/DDBJ whole genome shotgun (WGS) entry which is preliminary data.</text>
</comment>
<dbReference type="Proteomes" id="UP001279734">
    <property type="component" value="Unassembled WGS sequence"/>
</dbReference>
<dbReference type="AlphaFoldDB" id="A0AAD3XW99"/>
<evidence type="ECO:0000313" key="1">
    <source>
        <dbReference type="EMBL" id="GMH18511.1"/>
    </source>
</evidence>
<dbReference type="EMBL" id="BSYO01000019">
    <property type="protein sequence ID" value="GMH18511.1"/>
    <property type="molecule type" value="Genomic_DNA"/>
</dbReference>
<proteinExistence type="predicted"/>
<sequence>MAFHQLQQGFATSAPANISVSALPQCWNAEAPEVGGFAACVVTEMLVACIHCYFYDSLLKAVAVGIEYIATAVTVDGMGIV</sequence>
<organism evidence="1 2">
    <name type="scientific">Nepenthes gracilis</name>
    <name type="common">Slender pitcher plant</name>
    <dbReference type="NCBI Taxonomy" id="150966"/>
    <lineage>
        <taxon>Eukaryota</taxon>
        <taxon>Viridiplantae</taxon>
        <taxon>Streptophyta</taxon>
        <taxon>Embryophyta</taxon>
        <taxon>Tracheophyta</taxon>
        <taxon>Spermatophyta</taxon>
        <taxon>Magnoliopsida</taxon>
        <taxon>eudicotyledons</taxon>
        <taxon>Gunneridae</taxon>
        <taxon>Pentapetalae</taxon>
        <taxon>Caryophyllales</taxon>
        <taxon>Nepenthaceae</taxon>
        <taxon>Nepenthes</taxon>
    </lineage>
</organism>
<accession>A0AAD3XW99</accession>
<gene>
    <name evidence="1" type="ORF">Nepgr_020352</name>
</gene>
<keyword evidence="2" id="KW-1185">Reference proteome</keyword>
<evidence type="ECO:0000313" key="2">
    <source>
        <dbReference type="Proteomes" id="UP001279734"/>
    </source>
</evidence>
<name>A0AAD3XW99_NEPGR</name>
<reference evidence="1" key="1">
    <citation type="submission" date="2023-05" db="EMBL/GenBank/DDBJ databases">
        <title>Nepenthes gracilis genome sequencing.</title>
        <authorList>
            <person name="Fukushima K."/>
        </authorList>
    </citation>
    <scope>NUCLEOTIDE SEQUENCE</scope>
    <source>
        <strain evidence="1">SING2019-196</strain>
    </source>
</reference>
<protein>
    <submittedName>
        <fullName evidence="1">Uncharacterized protein</fullName>
    </submittedName>
</protein>